<name>A0ABP3H0F9_9ACTN</name>
<gene>
    <name evidence="3" type="ORF">GCM10010319_40930</name>
</gene>
<evidence type="ECO:0000256" key="1">
    <source>
        <dbReference type="SAM" id="MobiDB-lite"/>
    </source>
</evidence>
<evidence type="ECO:0000256" key="2">
    <source>
        <dbReference type="SAM" id="Phobius"/>
    </source>
</evidence>
<keyword evidence="2" id="KW-1133">Transmembrane helix</keyword>
<feature type="transmembrane region" description="Helical" evidence="2">
    <location>
        <begin position="98"/>
        <end position="120"/>
    </location>
</feature>
<feature type="compositionally biased region" description="Gly residues" evidence="1">
    <location>
        <begin position="55"/>
        <end position="70"/>
    </location>
</feature>
<reference evidence="4" key="1">
    <citation type="journal article" date="2019" name="Int. J. Syst. Evol. Microbiol.">
        <title>The Global Catalogue of Microorganisms (GCM) 10K type strain sequencing project: providing services to taxonomists for standard genome sequencing and annotation.</title>
        <authorList>
            <consortium name="The Broad Institute Genomics Platform"/>
            <consortium name="The Broad Institute Genome Sequencing Center for Infectious Disease"/>
            <person name="Wu L."/>
            <person name="Ma J."/>
        </authorList>
    </citation>
    <scope>NUCLEOTIDE SEQUENCE [LARGE SCALE GENOMIC DNA]</scope>
    <source>
        <strain evidence="4">JCM 4565</strain>
    </source>
</reference>
<evidence type="ECO:0000313" key="4">
    <source>
        <dbReference type="Proteomes" id="UP001500063"/>
    </source>
</evidence>
<keyword evidence="4" id="KW-1185">Reference proteome</keyword>
<feature type="region of interest" description="Disordered" evidence="1">
    <location>
        <begin position="120"/>
        <end position="173"/>
    </location>
</feature>
<protein>
    <recommendedName>
        <fullName evidence="5">Septum formation-related domain-containing protein</fullName>
    </recommendedName>
</protein>
<feature type="compositionally biased region" description="Low complexity" evidence="1">
    <location>
        <begin position="71"/>
        <end position="81"/>
    </location>
</feature>
<evidence type="ECO:0000313" key="3">
    <source>
        <dbReference type="EMBL" id="GAA0359350.1"/>
    </source>
</evidence>
<keyword evidence="2" id="KW-0472">Membrane</keyword>
<feature type="region of interest" description="Disordered" evidence="1">
    <location>
        <begin position="1"/>
        <end position="94"/>
    </location>
</feature>
<proteinExistence type="predicted"/>
<sequence length="291" mass="29429">MTSPPPPNSPEPPRDSGGFGPPQGFGPPSAQPPAQPPVQPPAQPYGQPYGPPQGGPAGGPGYGQPQGFGQYGQQQYGQQFAPPVPPPPPPSGGNGAKVAAIVVAVVLVAGLVVGGIILTAKGGGGDTKAKGKSSPSPSVTSSAPSADASGPGSDLADPRPSASSGPSLPGDQQVPYVVLKPGQCFDHPSLTTGISTVVTMLCSGTHDGEVISNATLMGSFDSEQAIQDKAKDMCESTARKRVGSISDGRTYYSYVLYPAKRTYDRGQNQITCTITRSITPGGSKLTEPLPD</sequence>
<dbReference type="RefSeq" id="WP_344119665.1">
    <property type="nucleotide sequence ID" value="NZ_BAAABW010000022.1"/>
</dbReference>
<feature type="compositionally biased region" description="Pro residues" evidence="1">
    <location>
        <begin position="82"/>
        <end position="91"/>
    </location>
</feature>
<dbReference type="EMBL" id="BAAABW010000022">
    <property type="protein sequence ID" value="GAA0359350.1"/>
    <property type="molecule type" value="Genomic_DNA"/>
</dbReference>
<evidence type="ECO:0008006" key="5">
    <source>
        <dbReference type="Google" id="ProtNLM"/>
    </source>
</evidence>
<organism evidence="3 4">
    <name type="scientific">Streptomyces blastmyceticus</name>
    <dbReference type="NCBI Taxonomy" id="68180"/>
    <lineage>
        <taxon>Bacteria</taxon>
        <taxon>Bacillati</taxon>
        <taxon>Actinomycetota</taxon>
        <taxon>Actinomycetes</taxon>
        <taxon>Kitasatosporales</taxon>
        <taxon>Streptomycetaceae</taxon>
        <taxon>Streptomyces</taxon>
    </lineage>
</organism>
<feature type="compositionally biased region" description="Pro residues" evidence="1">
    <location>
        <begin position="29"/>
        <end position="54"/>
    </location>
</feature>
<dbReference type="Proteomes" id="UP001500063">
    <property type="component" value="Unassembled WGS sequence"/>
</dbReference>
<comment type="caution">
    <text evidence="3">The sequence shown here is derived from an EMBL/GenBank/DDBJ whole genome shotgun (WGS) entry which is preliminary data.</text>
</comment>
<accession>A0ABP3H0F9</accession>
<keyword evidence="2" id="KW-0812">Transmembrane</keyword>
<feature type="compositionally biased region" description="Pro residues" evidence="1">
    <location>
        <begin position="1"/>
        <end position="11"/>
    </location>
</feature>
<feature type="compositionally biased region" description="Low complexity" evidence="1">
    <location>
        <begin position="132"/>
        <end position="154"/>
    </location>
</feature>